<dbReference type="InterPro" id="IPR011063">
    <property type="entry name" value="TilS/TtcA_N"/>
</dbReference>
<accession>A0ABY5AN59</accession>
<dbReference type="InterPro" id="IPR012795">
    <property type="entry name" value="tRNA_Ile_lys_synt_N"/>
</dbReference>
<keyword evidence="4 7" id="KW-0547">Nucleotide-binding</keyword>
<feature type="binding site" evidence="7">
    <location>
        <begin position="31"/>
        <end position="36"/>
    </location>
    <ligand>
        <name>ATP</name>
        <dbReference type="ChEBI" id="CHEBI:30616"/>
    </ligand>
</feature>
<dbReference type="Gene3D" id="1.20.59.20">
    <property type="match status" value="1"/>
</dbReference>
<evidence type="ECO:0000256" key="3">
    <source>
        <dbReference type="ARBA" id="ARBA00022694"/>
    </source>
</evidence>
<organism evidence="10 11">
    <name type="scientific">Phormidium yuhuli AB48</name>
    <dbReference type="NCBI Taxonomy" id="2940671"/>
    <lineage>
        <taxon>Bacteria</taxon>
        <taxon>Bacillati</taxon>
        <taxon>Cyanobacteriota</taxon>
        <taxon>Cyanophyceae</taxon>
        <taxon>Oscillatoriophycideae</taxon>
        <taxon>Oscillatoriales</taxon>
        <taxon>Oscillatoriaceae</taxon>
        <taxon>Phormidium</taxon>
        <taxon>Phormidium yuhuli</taxon>
    </lineage>
</organism>
<dbReference type="InterPro" id="IPR015262">
    <property type="entry name" value="tRNA_Ile_lys_synt_subst-bd"/>
</dbReference>
<reference evidence="10" key="1">
    <citation type="submission" date="2022-06" db="EMBL/GenBank/DDBJ databases">
        <title>Genome sequence of Phormidium yuhuli AB48 isolated from an industrial photobioreactor environment.</title>
        <authorList>
            <person name="Qiu Y."/>
            <person name="Noonan A.J.C."/>
            <person name="Dofher K."/>
            <person name="Koch M."/>
            <person name="Kieft B."/>
            <person name="Lin X."/>
            <person name="Ziels R.M."/>
            <person name="Hallam S.J."/>
        </authorList>
    </citation>
    <scope>NUCLEOTIDE SEQUENCE</scope>
    <source>
        <strain evidence="10">AB48</strain>
    </source>
</reference>
<evidence type="ECO:0000313" key="10">
    <source>
        <dbReference type="EMBL" id="USR90617.1"/>
    </source>
</evidence>
<evidence type="ECO:0000256" key="5">
    <source>
        <dbReference type="ARBA" id="ARBA00022840"/>
    </source>
</evidence>
<feature type="domain" description="tRNA(Ile)-lysidine synthase substrate-binding" evidence="9">
    <location>
        <begin position="253"/>
        <end position="312"/>
    </location>
</feature>
<dbReference type="PANTHER" id="PTHR43033">
    <property type="entry name" value="TRNA(ILE)-LYSIDINE SYNTHASE-RELATED"/>
    <property type="match status" value="1"/>
</dbReference>
<dbReference type="EMBL" id="CP098611">
    <property type="protein sequence ID" value="USR90617.1"/>
    <property type="molecule type" value="Genomic_DNA"/>
</dbReference>
<proteinExistence type="inferred from homology"/>
<evidence type="ECO:0000256" key="1">
    <source>
        <dbReference type="ARBA" id="ARBA00022490"/>
    </source>
</evidence>
<evidence type="ECO:0000313" key="11">
    <source>
        <dbReference type="Proteomes" id="UP001056708"/>
    </source>
</evidence>
<evidence type="ECO:0000256" key="6">
    <source>
        <dbReference type="ARBA" id="ARBA00048539"/>
    </source>
</evidence>
<dbReference type="InterPro" id="IPR012094">
    <property type="entry name" value="tRNA_Ile_lys_synt"/>
</dbReference>
<dbReference type="Gene3D" id="3.40.50.620">
    <property type="entry name" value="HUPs"/>
    <property type="match status" value="1"/>
</dbReference>
<dbReference type="GO" id="GO:0032267">
    <property type="term" value="F:tRNA(Ile)-lysidine synthase activity"/>
    <property type="evidence" value="ECO:0007669"/>
    <property type="project" value="UniProtKB-EC"/>
</dbReference>
<dbReference type="Pfam" id="PF09179">
    <property type="entry name" value="TilS"/>
    <property type="match status" value="1"/>
</dbReference>
<feature type="domain" description="tRNA(Ile)-lysidine/2-thiocytidine synthase N-terminal" evidence="8">
    <location>
        <begin position="26"/>
        <end position="201"/>
    </location>
</feature>
<dbReference type="SUPFAM" id="SSF52402">
    <property type="entry name" value="Adenine nucleotide alpha hydrolases-like"/>
    <property type="match status" value="1"/>
</dbReference>
<dbReference type="RefSeq" id="WP_252662641.1">
    <property type="nucleotide sequence ID" value="NZ_CP098611.1"/>
</dbReference>
<comment type="function">
    <text evidence="7">Ligates lysine onto the cytidine present at position 34 of the AUA codon-specific tRNA(Ile) that contains the anticodon CAU, in an ATP-dependent manner. Cytidine is converted to lysidine, thus changing the amino acid specificity of the tRNA from methionine to isoleucine.</text>
</comment>
<keyword evidence="1 7" id="KW-0963">Cytoplasm</keyword>
<keyword evidence="2 7" id="KW-0436">Ligase</keyword>
<keyword evidence="5 7" id="KW-0067">ATP-binding</keyword>
<dbReference type="HAMAP" id="MF_01161">
    <property type="entry name" value="tRNA_Ile_lys_synt"/>
    <property type="match status" value="1"/>
</dbReference>
<dbReference type="PANTHER" id="PTHR43033:SF1">
    <property type="entry name" value="TRNA(ILE)-LYSIDINE SYNTHASE-RELATED"/>
    <property type="match status" value="1"/>
</dbReference>
<sequence length="326" mass="37039">MPWSPLHAQLHTTLRQRKLLHEGDRLLIAVSGGQDSLCLAQLALDLQPKWHWTIAIAHCDHRWREDSAANAAAVAEMAQQWHCPYFQAVAPEPLSSEAAARTWRYQALEAIAQAQDYPHLLTGHTQSDRAETLLYNLIRGAGAEGLQALTWQRSLSPHLTLTRPLLELSRQQTGQFCQTRQLPVWWDSSNDDPTYARNRLRLDVLPYLEQQFHPQVSANLAQTAELLQADVAYLNQQAETLLEQVLGYGDQALHRKHLKEAPLALQRRALRLFLKQHLTRDPSFAHVEKLQHLISAPNRSQSDPFPGGAIARVVHPWIHWIRPNGP</sequence>
<dbReference type="NCBIfam" id="TIGR02432">
    <property type="entry name" value="lysidine_TilS_N"/>
    <property type="match status" value="1"/>
</dbReference>
<dbReference type="Pfam" id="PF01171">
    <property type="entry name" value="ATP_bind_3"/>
    <property type="match status" value="1"/>
</dbReference>
<evidence type="ECO:0000259" key="9">
    <source>
        <dbReference type="Pfam" id="PF09179"/>
    </source>
</evidence>
<dbReference type="CDD" id="cd01992">
    <property type="entry name" value="TilS_N"/>
    <property type="match status" value="1"/>
</dbReference>
<evidence type="ECO:0000256" key="2">
    <source>
        <dbReference type="ARBA" id="ARBA00022598"/>
    </source>
</evidence>
<dbReference type="Proteomes" id="UP001056708">
    <property type="component" value="Chromosome"/>
</dbReference>
<keyword evidence="3 7" id="KW-0819">tRNA processing</keyword>
<evidence type="ECO:0000256" key="7">
    <source>
        <dbReference type="HAMAP-Rule" id="MF_01161"/>
    </source>
</evidence>
<name>A0ABY5AN59_9CYAN</name>
<keyword evidence="11" id="KW-1185">Reference proteome</keyword>
<protein>
    <recommendedName>
        <fullName evidence="7">tRNA(Ile)-lysidine synthase</fullName>
        <ecNumber evidence="7">6.3.4.19</ecNumber>
    </recommendedName>
    <alternativeName>
        <fullName evidence="7">tRNA(Ile)-2-lysyl-cytidine synthase</fullName>
    </alternativeName>
    <alternativeName>
        <fullName evidence="7">tRNA(Ile)-lysidine synthetase</fullName>
    </alternativeName>
</protein>
<comment type="similarity">
    <text evidence="7">Belongs to the tRNA(Ile)-lysidine synthase family.</text>
</comment>
<comment type="subcellular location">
    <subcellularLocation>
        <location evidence="7">Cytoplasm</location>
    </subcellularLocation>
</comment>
<dbReference type="EC" id="6.3.4.19" evidence="7"/>
<evidence type="ECO:0000256" key="4">
    <source>
        <dbReference type="ARBA" id="ARBA00022741"/>
    </source>
</evidence>
<comment type="catalytic activity">
    <reaction evidence="6 7">
        <text>cytidine(34) in tRNA(Ile2) + L-lysine + ATP = lysidine(34) in tRNA(Ile2) + AMP + diphosphate + H(+)</text>
        <dbReference type="Rhea" id="RHEA:43744"/>
        <dbReference type="Rhea" id="RHEA-COMP:10625"/>
        <dbReference type="Rhea" id="RHEA-COMP:10670"/>
        <dbReference type="ChEBI" id="CHEBI:15378"/>
        <dbReference type="ChEBI" id="CHEBI:30616"/>
        <dbReference type="ChEBI" id="CHEBI:32551"/>
        <dbReference type="ChEBI" id="CHEBI:33019"/>
        <dbReference type="ChEBI" id="CHEBI:82748"/>
        <dbReference type="ChEBI" id="CHEBI:83665"/>
        <dbReference type="ChEBI" id="CHEBI:456215"/>
        <dbReference type="EC" id="6.3.4.19"/>
    </reaction>
</comment>
<dbReference type="InterPro" id="IPR014729">
    <property type="entry name" value="Rossmann-like_a/b/a_fold"/>
</dbReference>
<gene>
    <name evidence="7 10" type="primary">tilS</name>
    <name evidence="10" type="ORF">NEA10_17565</name>
</gene>
<dbReference type="SUPFAM" id="SSF82829">
    <property type="entry name" value="MesJ substrate recognition domain-like"/>
    <property type="match status" value="1"/>
</dbReference>
<comment type="domain">
    <text evidence="7">The N-terminal region contains the highly conserved SGGXDS motif, predicted to be a P-loop motif involved in ATP binding.</text>
</comment>
<evidence type="ECO:0000259" key="8">
    <source>
        <dbReference type="Pfam" id="PF01171"/>
    </source>
</evidence>